<reference evidence="2" key="2">
    <citation type="submission" date="2025-09" db="UniProtKB">
        <authorList>
            <consortium name="Ensembl"/>
        </authorList>
    </citation>
    <scope>IDENTIFICATION</scope>
</reference>
<sequence>FQFFYYPVGPQSRNPPFSYGVPAFQHATSQQYPANAVPASQSLMIQNKQHKPLNQPQQQQVHQFLYMVPRIQQRMAGPYGGLRSEELQNMGRMRFVDLHMPALRDNVFPAAGPQPVVHVSPLRLTNTFHPSTFPSSSEVQLPSILAVPPSGDTISVTAGSHPNNRALPSRTASVQDHEQVPCDRVLPAEDPLANTGLLDSDHGPFISAVVPTVQSDLHHSDPTFPTPKYKEALVPASPPLRSDTVNTNTDMHP</sequence>
<feature type="region of interest" description="Disordered" evidence="1">
    <location>
        <begin position="217"/>
        <end position="253"/>
    </location>
</feature>
<organism evidence="2 3">
    <name type="scientific">Cyprinus carpio</name>
    <name type="common">Common carp</name>
    <dbReference type="NCBI Taxonomy" id="7962"/>
    <lineage>
        <taxon>Eukaryota</taxon>
        <taxon>Metazoa</taxon>
        <taxon>Chordata</taxon>
        <taxon>Craniata</taxon>
        <taxon>Vertebrata</taxon>
        <taxon>Euteleostomi</taxon>
        <taxon>Actinopterygii</taxon>
        <taxon>Neopterygii</taxon>
        <taxon>Teleostei</taxon>
        <taxon>Ostariophysi</taxon>
        <taxon>Cypriniformes</taxon>
        <taxon>Cyprinidae</taxon>
        <taxon>Cyprininae</taxon>
        <taxon>Cyprinus</taxon>
    </lineage>
</organism>
<accession>A0A8C1RMB6</accession>
<keyword evidence="3" id="KW-1185">Reference proteome</keyword>
<evidence type="ECO:0000256" key="1">
    <source>
        <dbReference type="SAM" id="MobiDB-lite"/>
    </source>
</evidence>
<proteinExistence type="predicted"/>
<feature type="compositionally biased region" description="Polar residues" evidence="1">
    <location>
        <begin position="243"/>
        <end position="253"/>
    </location>
</feature>
<name>A0A8C1RMB6_CYPCA</name>
<evidence type="ECO:0000313" key="2">
    <source>
        <dbReference type="Ensembl" id="ENSCCRP00010117427.1"/>
    </source>
</evidence>
<evidence type="ECO:0000313" key="3">
    <source>
        <dbReference type="Proteomes" id="UP000694427"/>
    </source>
</evidence>
<protein>
    <submittedName>
        <fullName evidence="2">Ameloblastin</fullName>
    </submittedName>
</protein>
<dbReference type="AlphaFoldDB" id="A0A8C1RMB6"/>
<dbReference type="Ensembl" id="ENSCCRT00010130459.1">
    <property type="protein sequence ID" value="ENSCCRP00010117427.1"/>
    <property type="gene ID" value="ENSCCRG00010051439.1"/>
</dbReference>
<reference evidence="2" key="1">
    <citation type="submission" date="2025-08" db="UniProtKB">
        <authorList>
            <consortium name="Ensembl"/>
        </authorList>
    </citation>
    <scope>IDENTIFICATION</scope>
</reference>
<dbReference type="Proteomes" id="UP000694427">
    <property type="component" value="Unplaced"/>
</dbReference>